<evidence type="ECO:0000256" key="1">
    <source>
        <dbReference type="ARBA" id="ARBA00001926"/>
    </source>
</evidence>
<keyword evidence="7" id="KW-0249">Electron transport</keyword>
<evidence type="ECO:0000313" key="11">
    <source>
        <dbReference type="EMBL" id="MBB6094363.1"/>
    </source>
</evidence>
<keyword evidence="6 9" id="KW-0732">Signal</keyword>
<dbReference type="GO" id="GO:0046872">
    <property type="term" value="F:metal ion binding"/>
    <property type="evidence" value="ECO:0007669"/>
    <property type="project" value="UniProtKB-KW"/>
</dbReference>
<dbReference type="PANTHER" id="PTHR35038">
    <property type="entry name" value="DISSIMILATORY SULFITE REDUCTASE SIRA"/>
    <property type="match status" value="1"/>
</dbReference>
<dbReference type="InterPro" id="IPR036280">
    <property type="entry name" value="Multihaem_cyt_sf"/>
</dbReference>
<feature type="signal peptide" evidence="9">
    <location>
        <begin position="1"/>
        <end position="20"/>
    </location>
</feature>
<comment type="cofactor">
    <cofactor evidence="1">
        <name>heme c</name>
        <dbReference type="ChEBI" id="CHEBI:61717"/>
    </cofactor>
</comment>
<dbReference type="PANTHER" id="PTHR35038:SF8">
    <property type="entry name" value="C-TYPE POLYHEME CYTOCHROME OMCC"/>
    <property type="match status" value="1"/>
</dbReference>
<gene>
    <name evidence="11" type="ORF">HNQ60_003244</name>
</gene>
<evidence type="ECO:0000256" key="2">
    <source>
        <dbReference type="ARBA" id="ARBA00004196"/>
    </source>
</evidence>
<keyword evidence="12" id="KW-1185">Reference proteome</keyword>
<evidence type="ECO:0000256" key="5">
    <source>
        <dbReference type="ARBA" id="ARBA00022723"/>
    </source>
</evidence>
<dbReference type="GO" id="GO:0030313">
    <property type="term" value="C:cell envelope"/>
    <property type="evidence" value="ECO:0007669"/>
    <property type="project" value="UniProtKB-SubCell"/>
</dbReference>
<dbReference type="Pfam" id="PF14537">
    <property type="entry name" value="Cytochrom_c3_2"/>
    <property type="match status" value="1"/>
</dbReference>
<dbReference type="Gene3D" id="1.10.1130.10">
    <property type="entry name" value="Flavocytochrome C3, Chain A"/>
    <property type="match status" value="1"/>
</dbReference>
<protein>
    <submittedName>
        <fullName evidence="11">Cytochrome c553</fullName>
    </submittedName>
</protein>
<keyword evidence="8" id="KW-0408">Iron</keyword>
<evidence type="ECO:0000313" key="12">
    <source>
        <dbReference type="Proteomes" id="UP000588068"/>
    </source>
</evidence>
<comment type="caution">
    <text evidence="11">The sequence shown here is derived from an EMBL/GenBank/DDBJ whole genome shotgun (WGS) entry which is preliminary data.</text>
</comment>
<evidence type="ECO:0000256" key="9">
    <source>
        <dbReference type="SAM" id="SignalP"/>
    </source>
</evidence>
<dbReference type="GO" id="GO:0016491">
    <property type="term" value="F:oxidoreductase activity"/>
    <property type="evidence" value="ECO:0007669"/>
    <property type="project" value="TreeGrafter"/>
</dbReference>
<evidence type="ECO:0000256" key="6">
    <source>
        <dbReference type="ARBA" id="ARBA00022729"/>
    </source>
</evidence>
<dbReference type="RefSeq" id="WP_184333561.1">
    <property type="nucleotide sequence ID" value="NZ_JACHHZ010000003.1"/>
</dbReference>
<name>A0A841HNM4_9GAMM</name>
<evidence type="ECO:0000256" key="4">
    <source>
        <dbReference type="ARBA" id="ARBA00022617"/>
    </source>
</evidence>
<dbReference type="InterPro" id="IPR051829">
    <property type="entry name" value="Multiheme_Cytochr_ET"/>
</dbReference>
<feature type="chain" id="PRO_5032508196" evidence="9">
    <location>
        <begin position="21"/>
        <end position="258"/>
    </location>
</feature>
<dbReference type="AlphaFoldDB" id="A0A841HNM4"/>
<dbReference type="Proteomes" id="UP000588068">
    <property type="component" value="Unassembled WGS sequence"/>
</dbReference>
<evidence type="ECO:0000259" key="10">
    <source>
        <dbReference type="Pfam" id="PF14537"/>
    </source>
</evidence>
<keyword evidence="4" id="KW-0349">Heme</keyword>
<keyword evidence="5" id="KW-0479">Metal-binding</keyword>
<proteinExistence type="predicted"/>
<reference evidence="11 12" key="1">
    <citation type="submission" date="2020-08" db="EMBL/GenBank/DDBJ databases">
        <title>Genomic Encyclopedia of Type Strains, Phase IV (KMG-IV): sequencing the most valuable type-strain genomes for metagenomic binning, comparative biology and taxonomic classification.</title>
        <authorList>
            <person name="Goeker M."/>
        </authorList>
    </citation>
    <scope>NUCLEOTIDE SEQUENCE [LARGE SCALE GENOMIC DNA]</scope>
    <source>
        <strain evidence="11 12">DSM 26723</strain>
    </source>
</reference>
<dbReference type="SUPFAM" id="SSF48695">
    <property type="entry name" value="Multiheme cytochromes"/>
    <property type="match status" value="1"/>
</dbReference>
<comment type="subcellular location">
    <subcellularLocation>
        <location evidence="2">Cell envelope</location>
    </subcellularLocation>
</comment>
<evidence type="ECO:0000256" key="7">
    <source>
        <dbReference type="ARBA" id="ARBA00022982"/>
    </source>
</evidence>
<evidence type="ECO:0000256" key="8">
    <source>
        <dbReference type="ARBA" id="ARBA00023004"/>
    </source>
</evidence>
<organism evidence="11 12">
    <name type="scientific">Povalibacter uvarum</name>
    <dbReference type="NCBI Taxonomy" id="732238"/>
    <lineage>
        <taxon>Bacteria</taxon>
        <taxon>Pseudomonadati</taxon>
        <taxon>Pseudomonadota</taxon>
        <taxon>Gammaproteobacteria</taxon>
        <taxon>Steroidobacterales</taxon>
        <taxon>Steroidobacteraceae</taxon>
        <taxon>Povalibacter</taxon>
    </lineage>
</organism>
<keyword evidence="3" id="KW-0813">Transport</keyword>
<evidence type="ECO:0000256" key="3">
    <source>
        <dbReference type="ARBA" id="ARBA00022448"/>
    </source>
</evidence>
<sequence>MRSVAAWAIVWLFACGTAFAADPLPIEYPTGDSCLFCHRSEVGSTWLDNAHAWTIRAAGEPPAISGALPSDATHVIGRDHFRALRQSGYGKFAMPNRAGQWEEGAFGTQCAGCHTTAVNPRTLEFSATALDCYTCHGNVPENHAEKRGTALLSRARESNAAEISAICGSCHLRGGRSQSSGLPYPNGFVPGADLFKDFKVDLSRDLKNLDDNDRHVYETTRAVLEGKSEDTCVDCHRVHTTPEKHEGKRRRFSEVCGY</sequence>
<accession>A0A841HNM4</accession>
<feature type="domain" description="Tetrahaem cytochrome" evidence="10">
    <location>
        <begin position="107"/>
        <end position="172"/>
    </location>
</feature>
<dbReference type="PROSITE" id="PS51257">
    <property type="entry name" value="PROKAR_LIPOPROTEIN"/>
    <property type="match status" value="1"/>
</dbReference>
<dbReference type="InterPro" id="IPR012286">
    <property type="entry name" value="Tetrahaem_cytochrome"/>
</dbReference>
<dbReference type="EMBL" id="JACHHZ010000003">
    <property type="protein sequence ID" value="MBB6094363.1"/>
    <property type="molecule type" value="Genomic_DNA"/>
</dbReference>